<comment type="caution">
    <text evidence="2">The sequence shown here is derived from an EMBL/GenBank/DDBJ whole genome shotgun (WGS) entry which is preliminary data.</text>
</comment>
<organism evidence="2 3">
    <name type="scientific">Saxophila tyrrhenica</name>
    <dbReference type="NCBI Taxonomy" id="1690608"/>
    <lineage>
        <taxon>Eukaryota</taxon>
        <taxon>Fungi</taxon>
        <taxon>Dikarya</taxon>
        <taxon>Ascomycota</taxon>
        <taxon>Pezizomycotina</taxon>
        <taxon>Dothideomycetes</taxon>
        <taxon>Dothideomycetidae</taxon>
        <taxon>Mycosphaerellales</taxon>
        <taxon>Extremaceae</taxon>
        <taxon>Saxophila</taxon>
    </lineage>
</organism>
<reference evidence="2 3" key="1">
    <citation type="submission" date="2023-08" db="EMBL/GenBank/DDBJ databases">
        <title>Black Yeasts Isolated from many extreme environments.</title>
        <authorList>
            <person name="Coleine C."/>
            <person name="Stajich J.E."/>
            <person name="Selbmann L."/>
        </authorList>
    </citation>
    <scope>NUCLEOTIDE SEQUENCE [LARGE SCALE GENOMIC DNA]</scope>
    <source>
        <strain evidence="2 3">CCFEE 5935</strain>
    </source>
</reference>
<evidence type="ECO:0000313" key="3">
    <source>
        <dbReference type="Proteomes" id="UP001337655"/>
    </source>
</evidence>
<evidence type="ECO:0000256" key="1">
    <source>
        <dbReference type="SAM" id="Coils"/>
    </source>
</evidence>
<dbReference type="Proteomes" id="UP001337655">
    <property type="component" value="Unassembled WGS sequence"/>
</dbReference>
<sequence length="174" mass="19366">MAPPTPSTGPPAESNKNVLAALVAENEAKEKKIEELDREIAKYFKHEGNTRSDVKISQDHLATVVDFMDDGVATARRLATCLKINGLVANSTLQTATTEAYRKKLVEYVAQLDKVAQNVDEEEHAEILAHMREGLEDDIRTLDEKKEDMEKARKEMMRMAALETSSFSDGEAKS</sequence>
<dbReference type="EMBL" id="JAVRRT010000019">
    <property type="protein sequence ID" value="KAK5164467.1"/>
    <property type="molecule type" value="Genomic_DNA"/>
</dbReference>
<name>A0AAV9P0C4_9PEZI</name>
<protein>
    <submittedName>
        <fullName evidence="2">Uncharacterized protein</fullName>
    </submittedName>
</protein>
<keyword evidence="1" id="KW-0175">Coiled coil</keyword>
<accession>A0AAV9P0C4</accession>
<dbReference type="AlphaFoldDB" id="A0AAV9P0C4"/>
<feature type="coiled-coil region" evidence="1">
    <location>
        <begin position="19"/>
        <end position="46"/>
    </location>
</feature>
<evidence type="ECO:0000313" key="2">
    <source>
        <dbReference type="EMBL" id="KAK5164467.1"/>
    </source>
</evidence>
<gene>
    <name evidence="2" type="ORF">LTR77_009673</name>
</gene>
<dbReference type="RefSeq" id="XP_064654715.1">
    <property type="nucleotide sequence ID" value="XM_064806899.1"/>
</dbReference>
<keyword evidence="3" id="KW-1185">Reference proteome</keyword>
<proteinExistence type="predicted"/>
<feature type="coiled-coil region" evidence="1">
    <location>
        <begin position="105"/>
        <end position="162"/>
    </location>
</feature>
<dbReference type="GeneID" id="89931003"/>